<organism evidence="2 3">
    <name type="scientific">Limosilactobacillus ingluviei DSM 15946</name>
    <dbReference type="NCBI Taxonomy" id="1423760"/>
    <lineage>
        <taxon>Bacteria</taxon>
        <taxon>Bacillati</taxon>
        <taxon>Bacillota</taxon>
        <taxon>Bacilli</taxon>
        <taxon>Lactobacillales</taxon>
        <taxon>Lactobacillaceae</taxon>
        <taxon>Limosilactobacillus</taxon>
    </lineage>
</organism>
<accession>A0A0R1U9I6</accession>
<evidence type="ECO:0000313" key="2">
    <source>
        <dbReference type="EMBL" id="KRL89758.1"/>
    </source>
</evidence>
<dbReference type="PATRIC" id="fig|1423760.3.peg.1676"/>
<evidence type="ECO:0008006" key="4">
    <source>
        <dbReference type="Google" id="ProtNLM"/>
    </source>
</evidence>
<dbReference type="SUPFAM" id="SSF52309">
    <property type="entry name" value="N-(deoxy)ribosyltransferase-like"/>
    <property type="match status" value="1"/>
</dbReference>
<reference evidence="2 3" key="1">
    <citation type="journal article" date="2015" name="Genome Announc.">
        <title>Expanding the biotechnology potential of lactobacilli through comparative genomics of 213 strains and associated genera.</title>
        <authorList>
            <person name="Sun Z."/>
            <person name="Harris H.M."/>
            <person name="McCann A."/>
            <person name="Guo C."/>
            <person name="Argimon S."/>
            <person name="Zhang W."/>
            <person name="Yang X."/>
            <person name="Jeffery I.B."/>
            <person name="Cooney J.C."/>
            <person name="Kagawa T.F."/>
            <person name="Liu W."/>
            <person name="Song Y."/>
            <person name="Salvetti E."/>
            <person name="Wrobel A."/>
            <person name="Rasinkangas P."/>
            <person name="Parkhill J."/>
            <person name="Rea M.C."/>
            <person name="O'Sullivan O."/>
            <person name="Ritari J."/>
            <person name="Douillard F.P."/>
            <person name="Paul Ross R."/>
            <person name="Yang R."/>
            <person name="Briner A.E."/>
            <person name="Felis G.E."/>
            <person name="de Vos W.M."/>
            <person name="Barrangou R."/>
            <person name="Klaenhammer T.R."/>
            <person name="Caufield P.W."/>
            <person name="Cui Y."/>
            <person name="Zhang H."/>
            <person name="O'Toole P.W."/>
        </authorList>
    </citation>
    <scope>NUCLEOTIDE SEQUENCE [LARGE SCALE GENOMIC DNA]</scope>
    <source>
        <strain evidence="2 3">DSM 15946</strain>
    </source>
</reference>
<proteinExistence type="predicted"/>
<name>A0A0R1U9I6_9LACO</name>
<dbReference type="AlphaFoldDB" id="A0A0R1U9I6"/>
<sequence>MRIYLAGPFFSPEQIARIEKVEAALRQNPTVDSFFSPRQSDENDAPSAEVGSPAWAKQIFAKDVAEIDQADALVVVADYVHANVDSGTAFEVGYGYHAHKPLIILQELADEPLNLMIGQAAHYYTQSIASLATYDFSTLPSNEFTGKTF</sequence>
<dbReference type="RefSeq" id="WP_056954868.1">
    <property type="nucleotide sequence ID" value="NZ_AZFK01000042.1"/>
</dbReference>
<gene>
    <name evidence="2" type="ORF">FC43_GL001603</name>
</gene>
<evidence type="ECO:0000313" key="3">
    <source>
        <dbReference type="Proteomes" id="UP000050816"/>
    </source>
</evidence>
<evidence type="ECO:0000256" key="1">
    <source>
        <dbReference type="SAM" id="MobiDB-lite"/>
    </source>
</evidence>
<dbReference type="Gene3D" id="3.40.50.450">
    <property type="match status" value="1"/>
</dbReference>
<feature type="region of interest" description="Disordered" evidence="1">
    <location>
        <begin position="32"/>
        <end position="51"/>
    </location>
</feature>
<protein>
    <recommendedName>
        <fullName evidence="4">Nucleoside 2-deoxyribosyltransferase</fullName>
    </recommendedName>
</protein>
<comment type="caution">
    <text evidence="2">The sequence shown here is derived from an EMBL/GenBank/DDBJ whole genome shotgun (WGS) entry which is preliminary data.</text>
</comment>
<dbReference type="EMBL" id="AZFK01000042">
    <property type="protein sequence ID" value="KRL89758.1"/>
    <property type="molecule type" value="Genomic_DNA"/>
</dbReference>
<dbReference type="Proteomes" id="UP000050816">
    <property type="component" value="Unassembled WGS sequence"/>
</dbReference>
<dbReference type="Pfam" id="PF05014">
    <property type="entry name" value="Nuc_deoxyrib_tr"/>
    <property type="match status" value="1"/>
</dbReference>
<dbReference type="InterPro" id="IPR007710">
    <property type="entry name" value="Nucleoside_deoxyribTrfase"/>
</dbReference>